<sequence>MSTSTSGEVSAKAAILLSTSSRVYSASIHRMSMEEDRVISIPFVVSRGTPACWHNSVIKTGNGREVNFYLALMAISCEISSPRSMRLLDMIEPRKAALG</sequence>
<comment type="caution">
    <text evidence="1">The sequence shown here is derived from an EMBL/GenBank/DDBJ whole genome shotgun (WGS) entry which is preliminary data.</text>
</comment>
<evidence type="ECO:0000313" key="1">
    <source>
        <dbReference type="EMBL" id="KAG5572259.1"/>
    </source>
</evidence>
<accession>A0A9J5W9A2</accession>
<organism evidence="1 2">
    <name type="scientific">Solanum commersonii</name>
    <name type="common">Commerson's wild potato</name>
    <name type="synonym">Commerson's nightshade</name>
    <dbReference type="NCBI Taxonomy" id="4109"/>
    <lineage>
        <taxon>Eukaryota</taxon>
        <taxon>Viridiplantae</taxon>
        <taxon>Streptophyta</taxon>
        <taxon>Embryophyta</taxon>
        <taxon>Tracheophyta</taxon>
        <taxon>Spermatophyta</taxon>
        <taxon>Magnoliopsida</taxon>
        <taxon>eudicotyledons</taxon>
        <taxon>Gunneridae</taxon>
        <taxon>Pentapetalae</taxon>
        <taxon>asterids</taxon>
        <taxon>lamiids</taxon>
        <taxon>Solanales</taxon>
        <taxon>Solanaceae</taxon>
        <taxon>Solanoideae</taxon>
        <taxon>Solaneae</taxon>
        <taxon>Solanum</taxon>
    </lineage>
</organism>
<protein>
    <submittedName>
        <fullName evidence="1">Uncharacterized protein</fullName>
    </submittedName>
</protein>
<reference evidence="1 2" key="1">
    <citation type="submission" date="2020-09" db="EMBL/GenBank/DDBJ databases">
        <title>De no assembly of potato wild relative species, Solanum commersonii.</title>
        <authorList>
            <person name="Cho K."/>
        </authorList>
    </citation>
    <scope>NUCLEOTIDE SEQUENCE [LARGE SCALE GENOMIC DNA]</scope>
    <source>
        <strain evidence="1">LZ3.2</strain>
        <tissue evidence="1">Leaf</tissue>
    </source>
</reference>
<name>A0A9J5W9A2_SOLCO</name>
<proteinExistence type="predicted"/>
<gene>
    <name evidence="1" type="ORF">H5410_062025</name>
</gene>
<dbReference type="AlphaFoldDB" id="A0A9J5W9A2"/>
<dbReference type="EMBL" id="JACXVP010000012">
    <property type="protein sequence ID" value="KAG5572259.1"/>
    <property type="molecule type" value="Genomic_DNA"/>
</dbReference>
<evidence type="ECO:0000313" key="2">
    <source>
        <dbReference type="Proteomes" id="UP000824120"/>
    </source>
</evidence>
<keyword evidence="2" id="KW-1185">Reference proteome</keyword>
<dbReference type="Proteomes" id="UP000824120">
    <property type="component" value="Chromosome 12"/>
</dbReference>